<dbReference type="AlphaFoldDB" id="A0A1J5Q6B6"/>
<organism evidence="1">
    <name type="scientific">mine drainage metagenome</name>
    <dbReference type="NCBI Taxonomy" id="410659"/>
    <lineage>
        <taxon>unclassified sequences</taxon>
        <taxon>metagenomes</taxon>
        <taxon>ecological metagenomes</taxon>
    </lineage>
</organism>
<comment type="caution">
    <text evidence="1">The sequence shown here is derived from an EMBL/GenBank/DDBJ whole genome shotgun (WGS) entry which is preliminary data.</text>
</comment>
<gene>
    <name evidence="1" type="ORF">GALL_390610</name>
</gene>
<reference evidence="1" key="1">
    <citation type="submission" date="2016-10" db="EMBL/GenBank/DDBJ databases">
        <title>Sequence of Gallionella enrichment culture.</title>
        <authorList>
            <person name="Poehlein A."/>
            <person name="Muehling M."/>
            <person name="Daniel R."/>
        </authorList>
    </citation>
    <scope>NUCLEOTIDE SEQUENCE</scope>
</reference>
<protein>
    <submittedName>
        <fullName evidence="1">Uncharacterized protein</fullName>
    </submittedName>
</protein>
<dbReference type="EMBL" id="MLJW01001255">
    <property type="protein sequence ID" value="OIQ79206.1"/>
    <property type="molecule type" value="Genomic_DNA"/>
</dbReference>
<evidence type="ECO:0000313" key="1">
    <source>
        <dbReference type="EMBL" id="OIQ79206.1"/>
    </source>
</evidence>
<accession>A0A1J5Q6B6</accession>
<proteinExistence type="predicted"/>
<sequence length="83" mass="9406">MTFQIGLLHELRRQLDVCRACHYCDGYCDVFPALQDLPTVSDGDIVQPAMVVVAQHWSGRQGVFGCFRCAVPLWHWCLLEVSP</sequence>
<name>A0A1J5Q6B6_9ZZZZ</name>